<protein>
    <recommendedName>
        <fullName evidence="4">Transmembrane protein</fullName>
    </recommendedName>
</protein>
<dbReference type="EMBL" id="MU157833">
    <property type="protein sequence ID" value="KAF9531834.1"/>
    <property type="molecule type" value="Genomic_DNA"/>
</dbReference>
<feature type="transmembrane region" description="Helical" evidence="1">
    <location>
        <begin position="115"/>
        <end position="133"/>
    </location>
</feature>
<feature type="transmembrane region" description="Helical" evidence="1">
    <location>
        <begin position="52"/>
        <end position="73"/>
    </location>
</feature>
<name>A0A9P6ENH2_9AGAR</name>
<gene>
    <name evidence="2" type="ORF">CPB83DRAFT_41883</name>
</gene>
<dbReference type="AlphaFoldDB" id="A0A9P6ENH2"/>
<comment type="caution">
    <text evidence="2">The sequence shown here is derived from an EMBL/GenBank/DDBJ whole genome shotgun (WGS) entry which is preliminary data.</text>
</comment>
<feature type="transmembrane region" description="Helical" evidence="1">
    <location>
        <begin position="153"/>
        <end position="174"/>
    </location>
</feature>
<feature type="transmembrane region" description="Helical" evidence="1">
    <location>
        <begin position="237"/>
        <end position="257"/>
    </location>
</feature>
<dbReference type="PROSITE" id="PS51257">
    <property type="entry name" value="PROKAR_LIPOPROTEIN"/>
    <property type="match status" value="1"/>
</dbReference>
<sequence length="334" mass="36531">MLKNPPYPSAFVLYTQGQIFGGCLAVAIWDVLCHLLEDFQIVFLQQFTWKTAVFLVTRLTPIAYFVTVLMRTALTQVNCDAVQPIFRVLLVVFRSSTTLLLLLRVDAIYRDNRPLRALFLSLWLLTLGAFIYLSARGMVTLSNHCLVAIEPVVALPGLCLEILNDTLICLAILYKLGGESWKERGRSLRNLLRPRGSSLSEVVVQDTLIFAGIAIFANVCTFISCLGVVPLPEELDIGFGLLHPGALLVNMIALRIYRNMKLGEPGLISSAPTTGSLRISNLVFNVPVSNSDIVAASEVSGSMTTGALTRSGSVSFHEGKPLEMEEKGQTTLGV</sequence>
<keyword evidence="3" id="KW-1185">Reference proteome</keyword>
<feature type="transmembrane region" description="Helical" evidence="1">
    <location>
        <begin position="85"/>
        <end position="103"/>
    </location>
</feature>
<dbReference type="OrthoDB" id="3038990at2759"/>
<evidence type="ECO:0000313" key="2">
    <source>
        <dbReference type="EMBL" id="KAF9531834.1"/>
    </source>
</evidence>
<accession>A0A9P6ENH2</accession>
<feature type="transmembrane region" description="Helical" evidence="1">
    <location>
        <begin position="208"/>
        <end position="231"/>
    </location>
</feature>
<keyword evidence="1" id="KW-0812">Transmembrane</keyword>
<evidence type="ECO:0000313" key="3">
    <source>
        <dbReference type="Proteomes" id="UP000807306"/>
    </source>
</evidence>
<reference evidence="2" key="1">
    <citation type="submission" date="2020-11" db="EMBL/GenBank/DDBJ databases">
        <authorList>
            <consortium name="DOE Joint Genome Institute"/>
            <person name="Ahrendt S."/>
            <person name="Riley R."/>
            <person name="Andreopoulos W."/>
            <person name="Labutti K."/>
            <person name="Pangilinan J."/>
            <person name="Ruiz-Duenas F.J."/>
            <person name="Barrasa J.M."/>
            <person name="Sanchez-Garcia M."/>
            <person name="Camarero S."/>
            <person name="Miyauchi S."/>
            <person name="Serrano A."/>
            <person name="Linde D."/>
            <person name="Babiker R."/>
            <person name="Drula E."/>
            <person name="Ayuso-Fernandez I."/>
            <person name="Pacheco R."/>
            <person name="Padilla G."/>
            <person name="Ferreira P."/>
            <person name="Barriuso J."/>
            <person name="Kellner H."/>
            <person name="Castanera R."/>
            <person name="Alfaro M."/>
            <person name="Ramirez L."/>
            <person name="Pisabarro A.G."/>
            <person name="Kuo A."/>
            <person name="Tritt A."/>
            <person name="Lipzen A."/>
            <person name="He G."/>
            <person name="Yan M."/>
            <person name="Ng V."/>
            <person name="Cullen D."/>
            <person name="Martin F."/>
            <person name="Rosso M.-N."/>
            <person name="Henrissat B."/>
            <person name="Hibbett D."/>
            <person name="Martinez A.T."/>
            <person name="Grigoriev I.V."/>
        </authorList>
    </citation>
    <scope>NUCLEOTIDE SEQUENCE</scope>
    <source>
        <strain evidence="2">CBS 506.95</strain>
    </source>
</reference>
<keyword evidence="1" id="KW-0472">Membrane</keyword>
<proteinExistence type="predicted"/>
<feature type="transmembrane region" description="Helical" evidence="1">
    <location>
        <begin position="12"/>
        <end position="32"/>
    </location>
</feature>
<organism evidence="2 3">
    <name type="scientific">Crepidotus variabilis</name>
    <dbReference type="NCBI Taxonomy" id="179855"/>
    <lineage>
        <taxon>Eukaryota</taxon>
        <taxon>Fungi</taxon>
        <taxon>Dikarya</taxon>
        <taxon>Basidiomycota</taxon>
        <taxon>Agaricomycotina</taxon>
        <taxon>Agaricomycetes</taxon>
        <taxon>Agaricomycetidae</taxon>
        <taxon>Agaricales</taxon>
        <taxon>Agaricineae</taxon>
        <taxon>Crepidotaceae</taxon>
        <taxon>Crepidotus</taxon>
    </lineage>
</organism>
<evidence type="ECO:0000256" key="1">
    <source>
        <dbReference type="SAM" id="Phobius"/>
    </source>
</evidence>
<dbReference type="Proteomes" id="UP000807306">
    <property type="component" value="Unassembled WGS sequence"/>
</dbReference>
<evidence type="ECO:0008006" key="4">
    <source>
        <dbReference type="Google" id="ProtNLM"/>
    </source>
</evidence>
<keyword evidence="1" id="KW-1133">Transmembrane helix</keyword>